<comment type="subcellular location">
    <subcellularLocation>
        <location evidence="1 4">Bacterial flagellum basal body</location>
    </subcellularLocation>
</comment>
<keyword evidence="8" id="KW-0966">Cell projection</keyword>
<dbReference type="SUPFAM" id="SSF117143">
    <property type="entry name" value="Flagellar hook protein flgE"/>
    <property type="match status" value="1"/>
</dbReference>
<evidence type="ECO:0000313" key="8">
    <source>
        <dbReference type="EMBL" id="TWT88226.1"/>
    </source>
</evidence>
<evidence type="ECO:0000313" key="9">
    <source>
        <dbReference type="Proteomes" id="UP000315440"/>
    </source>
</evidence>
<feature type="domain" description="Flagellar basal-body/hook protein C-terminal" evidence="6">
    <location>
        <begin position="202"/>
        <end position="244"/>
    </location>
</feature>
<dbReference type="InterPro" id="IPR053967">
    <property type="entry name" value="LlgE_F_G-like_D1"/>
</dbReference>
<dbReference type="GO" id="GO:0071978">
    <property type="term" value="P:bacterial-type flagellum-dependent swarming motility"/>
    <property type="evidence" value="ECO:0007669"/>
    <property type="project" value="TreeGrafter"/>
</dbReference>
<organism evidence="8 9">
    <name type="scientific">Pseudobythopirellula maris</name>
    <dbReference type="NCBI Taxonomy" id="2527991"/>
    <lineage>
        <taxon>Bacteria</taxon>
        <taxon>Pseudomonadati</taxon>
        <taxon>Planctomycetota</taxon>
        <taxon>Planctomycetia</taxon>
        <taxon>Pirellulales</taxon>
        <taxon>Lacipirellulaceae</taxon>
        <taxon>Pseudobythopirellula</taxon>
    </lineage>
</organism>
<comment type="similarity">
    <text evidence="2 4">Belongs to the flagella basal body rod proteins family.</text>
</comment>
<feature type="domain" description="Flagellar basal body rod protein N-terminal" evidence="5">
    <location>
        <begin position="5"/>
        <end position="35"/>
    </location>
</feature>
<evidence type="ECO:0000256" key="4">
    <source>
        <dbReference type="RuleBase" id="RU362116"/>
    </source>
</evidence>
<dbReference type="PANTHER" id="PTHR30435:SF19">
    <property type="entry name" value="FLAGELLAR BASAL-BODY ROD PROTEIN FLGG"/>
    <property type="match status" value="1"/>
</dbReference>
<dbReference type="InterPro" id="IPR019776">
    <property type="entry name" value="Flagellar_basal_body_rod_CS"/>
</dbReference>
<sequence length="251" mass="26372">MPYGLYLSAEGAQAQSRRLEAIANNMANANTVGFKPDVALFQSRFAEAIQQNQAVPGIGGPNDIGGGVKAIETVTNFAPGKLQKTGNAADLAIIGQGFFQVAAPGGEALLTRAGNFSVDSQNRLVMAGSNMPVLDAGGSAIELDPALPWGVSPGGSIEQAGELTPLAIVEPESLGDLQKAGANLFRSRSEPLPVAPQNREVRQYFLEMSGANPTTEMMSMIETSRAFEANTKMIQNHDQMLSGLVNRVLSV</sequence>
<dbReference type="PANTHER" id="PTHR30435">
    <property type="entry name" value="FLAGELLAR PROTEIN"/>
    <property type="match status" value="1"/>
</dbReference>
<evidence type="ECO:0000259" key="7">
    <source>
        <dbReference type="Pfam" id="PF22692"/>
    </source>
</evidence>
<protein>
    <submittedName>
        <fullName evidence="8">Flagellar basal-body rod protein FlgG</fullName>
    </submittedName>
</protein>
<dbReference type="PROSITE" id="PS00588">
    <property type="entry name" value="FLAGELLA_BB_ROD"/>
    <property type="match status" value="1"/>
</dbReference>
<evidence type="ECO:0000256" key="1">
    <source>
        <dbReference type="ARBA" id="ARBA00004117"/>
    </source>
</evidence>
<dbReference type="GO" id="GO:0009425">
    <property type="term" value="C:bacterial-type flagellum basal body"/>
    <property type="evidence" value="ECO:0007669"/>
    <property type="project" value="UniProtKB-SubCell"/>
</dbReference>
<name>A0A5C5ZMA4_9BACT</name>
<dbReference type="OrthoDB" id="9804559at2"/>
<dbReference type="RefSeq" id="WP_146399103.1">
    <property type="nucleotide sequence ID" value="NZ_SJPQ01000002.1"/>
</dbReference>
<reference evidence="8 9" key="1">
    <citation type="submission" date="2019-02" db="EMBL/GenBank/DDBJ databases">
        <title>Deep-cultivation of Planctomycetes and their phenomic and genomic characterization uncovers novel biology.</title>
        <authorList>
            <person name="Wiegand S."/>
            <person name="Jogler M."/>
            <person name="Boedeker C."/>
            <person name="Pinto D."/>
            <person name="Vollmers J."/>
            <person name="Rivas-Marin E."/>
            <person name="Kohn T."/>
            <person name="Peeters S.H."/>
            <person name="Heuer A."/>
            <person name="Rast P."/>
            <person name="Oberbeckmann S."/>
            <person name="Bunk B."/>
            <person name="Jeske O."/>
            <person name="Meyerdierks A."/>
            <person name="Storesund J.E."/>
            <person name="Kallscheuer N."/>
            <person name="Luecker S."/>
            <person name="Lage O.M."/>
            <person name="Pohl T."/>
            <person name="Merkel B.J."/>
            <person name="Hornburger P."/>
            <person name="Mueller R.-W."/>
            <person name="Bruemmer F."/>
            <person name="Labrenz M."/>
            <person name="Spormann A.M."/>
            <person name="Op Den Camp H."/>
            <person name="Overmann J."/>
            <person name="Amann R."/>
            <person name="Jetten M.S.M."/>
            <person name="Mascher T."/>
            <person name="Medema M.H."/>
            <person name="Devos D.P."/>
            <person name="Kaster A.-K."/>
            <person name="Ovreas L."/>
            <person name="Rohde M."/>
            <person name="Galperin M.Y."/>
            <person name="Jogler C."/>
        </authorList>
    </citation>
    <scope>NUCLEOTIDE SEQUENCE [LARGE SCALE GENOMIC DNA]</scope>
    <source>
        <strain evidence="8 9">Mal64</strain>
    </source>
</reference>
<accession>A0A5C5ZMA4</accession>
<dbReference type="Pfam" id="PF06429">
    <property type="entry name" value="Flg_bbr_C"/>
    <property type="match status" value="1"/>
</dbReference>
<evidence type="ECO:0000259" key="6">
    <source>
        <dbReference type="Pfam" id="PF06429"/>
    </source>
</evidence>
<dbReference type="Proteomes" id="UP000315440">
    <property type="component" value="Unassembled WGS sequence"/>
</dbReference>
<proteinExistence type="inferred from homology"/>
<keyword evidence="9" id="KW-1185">Reference proteome</keyword>
<dbReference type="Pfam" id="PF22692">
    <property type="entry name" value="LlgE_F_G_D1"/>
    <property type="match status" value="1"/>
</dbReference>
<comment type="caution">
    <text evidence="8">The sequence shown here is derived from an EMBL/GenBank/DDBJ whole genome shotgun (WGS) entry which is preliminary data.</text>
</comment>
<evidence type="ECO:0000259" key="5">
    <source>
        <dbReference type="Pfam" id="PF00460"/>
    </source>
</evidence>
<keyword evidence="8" id="KW-0282">Flagellum</keyword>
<dbReference type="InterPro" id="IPR001444">
    <property type="entry name" value="Flag_bb_rod_N"/>
</dbReference>
<dbReference type="AlphaFoldDB" id="A0A5C5ZMA4"/>
<dbReference type="Pfam" id="PF00460">
    <property type="entry name" value="Flg_bb_rod"/>
    <property type="match status" value="1"/>
</dbReference>
<dbReference type="InterPro" id="IPR020013">
    <property type="entry name" value="Flagellar_FlgE/F/G"/>
</dbReference>
<evidence type="ECO:0000256" key="3">
    <source>
        <dbReference type="ARBA" id="ARBA00023143"/>
    </source>
</evidence>
<dbReference type="NCBIfam" id="TIGR03506">
    <property type="entry name" value="FlgEFG_subfam"/>
    <property type="match status" value="1"/>
</dbReference>
<dbReference type="EMBL" id="SJPQ01000002">
    <property type="protein sequence ID" value="TWT88226.1"/>
    <property type="molecule type" value="Genomic_DNA"/>
</dbReference>
<gene>
    <name evidence="8" type="primary">flgG_2</name>
    <name evidence="8" type="ORF">Mal64_17050</name>
</gene>
<evidence type="ECO:0000256" key="2">
    <source>
        <dbReference type="ARBA" id="ARBA00009677"/>
    </source>
</evidence>
<feature type="domain" description="Flagellar hook protein FlgE/F/G-like D1" evidence="7">
    <location>
        <begin position="92"/>
        <end position="135"/>
    </location>
</feature>
<dbReference type="InterPro" id="IPR037925">
    <property type="entry name" value="FlgE/F/G-like"/>
</dbReference>
<keyword evidence="3 4" id="KW-0975">Bacterial flagellum</keyword>
<dbReference type="InterPro" id="IPR010930">
    <property type="entry name" value="Flg_bb/hook_C_dom"/>
</dbReference>
<keyword evidence="8" id="KW-0969">Cilium</keyword>